<dbReference type="PROSITE" id="PS50267">
    <property type="entry name" value="NA_NEUROTRAN_SYMP_3"/>
    <property type="match status" value="1"/>
</dbReference>
<dbReference type="AlphaFoldDB" id="A0A0S4N7V5"/>
<feature type="transmembrane region" description="Helical" evidence="5">
    <location>
        <begin position="94"/>
        <end position="120"/>
    </location>
</feature>
<sequence length="479" mass="52308">MAQTFEVQKEVKFEAKLGLFDATMIVMGSMIGSGIFIAPSIMAGYMPVPQFLILLWVVGGILTAFGAIAYGELTAMMPKAGGQYVFLREAYSPVLGFLYGWTLFFVIQSGFIAAVAIAFAKYLGVFIPALSEEKVILSFEIFGWKYILNSAQLVGIAVIGILTCINCFGVVFGAIVQNLFTVSKIAAIALLVLVAFTVGNGSWSNLFESFSFENFHPIAPPEAISMGFLAAFAVAMSKALFAYDAWNSVTFAAEEVKNPHKNIPRSLVLGTIGVMIVYVIANMTYLYILPAKEMALVQDNRVAAAVAEKIFGPLGAQLIAIAIMISTFGCDNGLILAAPRVYYAMAKDGLFFRGAGKLHPKYKTPVNSLILQGVWSSVLTLSGTYSALLTYTAFASLLFNVMTVFAVFVLRKKYPERERPYKTWGYPIVPILYILVALFFIIYIIVGDPKSSGFGLLLILIGIPAYVYWSRAKINNLHE</sequence>
<dbReference type="RefSeq" id="WP_140945196.1">
    <property type="nucleotide sequence ID" value="NZ_FAOO01000009.1"/>
</dbReference>
<dbReference type="PANTHER" id="PTHR11785">
    <property type="entry name" value="AMINO ACID TRANSPORTER"/>
    <property type="match status" value="1"/>
</dbReference>
<dbReference type="STRING" id="1643428.GCA_001442855_01426"/>
<dbReference type="InterPro" id="IPR002293">
    <property type="entry name" value="AA/rel_permease1"/>
</dbReference>
<keyword evidence="7" id="KW-1185">Reference proteome</keyword>
<organism evidence="6 7">
    <name type="scientific">Candidatus Thermokryptus mobilis</name>
    <dbReference type="NCBI Taxonomy" id="1643428"/>
    <lineage>
        <taxon>Bacteria</taxon>
        <taxon>Pseudomonadati</taxon>
        <taxon>Candidatus Kryptoniota</taxon>
        <taxon>Candidatus Thermokryptus</taxon>
    </lineage>
</organism>
<gene>
    <name evidence="6" type="ORF">JGI1_01457</name>
</gene>
<dbReference type="PANTHER" id="PTHR11785:SF512">
    <property type="entry name" value="SOBREMESA, ISOFORM B"/>
    <property type="match status" value="1"/>
</dbReference>
<evidence type="ECO:0000256" key="4">
    <source>
        <dbReference type="ARBA" id="ARBA00023136"/>
    </source>
</evidence>
<feature type="transmembrane region" description="Helical" evidence="5">
    <location>
        <begin position="318"/>
        <end position="343"/>
    </location>
</feature>
<dbReference type="GO" id="GO:0015179">
    <property type="term" value="F:L-amino acid transmembrane transporter activity"/>
    <property type="evidence" value="ECO:0007669"/>
    <property type="project" value="TreeGrafter"/>
</dbReference>
<dbReference type="Gene3D" id="1.20.1740.10">
    <property type="entry name" value="Amino acid/polyamine transporter I"/>
    <property type="match status" value="1"/>
</dbReference>
<feature type="transmembrane region" description="Helical" evidence="5">
    <location>
        <begin position="153"/>
        <end position="176"/>
    </location>
</feature>
<comment type="subcellular location">
    <subcellularLocation>
        <location evidence="1">Membrane</location>
        <topology evidence="1">Multi-pass membrane protein</topology>
    </subcellularLocation>
</comment>
<protein>
    <submittedName>
        <fullName evidence="6">Amino acid/polyamine/organocation transporter, APC superfamily</fullName>
    </submittedName>
</protein>
<name>A0A0S4N7V5_9BACT</name>
<dbReference type="EMBL" id="FAOO01000009">
    <property type="protein sequence ID" value="CUU06230.1"/>
    <property type="molecule type" value="Genomic_DNA"/>
</dbReference>
<dbReference type="OrthoDB" id="3181223at2"/>
<evidence type="ECO:0000313" key="6">
    <source>
        <dbReference type="EMBL" id="CUU06230.1"/>
    </source>
</evidence>
<keyword evidence="2 5" id="KW-0812">Transmembrane</keyword>
<evidence type="ECO:0000256" key="2">
    <source>
        <dbReference type="ARBA" id="ARBA00022692"/>
    </source>
</evidence>
<feature type="transmembrane region" description="Helical" evidence="5">
    <location>
        <begin position="20"/>
        <end position="45"/>
    </location>
</feature>
<dbReference type="PIRSF" id="PIRSF006060">
    <property type="entry name" value="AA_transporter"/>
    <property type="match status" value="1"/>
</dbReference>
<feature type="transmembrane region" description="Helical" evidence="5">
    <location>
        <begin position="423"/>
        <end position="446"/>
    </location>
</feature>
<feature type="transmembrane region" description="Helical" evidence="5">
    <location>
        <begin position="452"/>
        <end position="469"/>
    </location>
</feature>
<evidence type="ECO:0000256" key="5">
    <source>
        <dbReference type="SAM" id="Phobius"/>
    </source>
</evidence>
<keyword evidence="3 5" id="KW-1133">Transmembrane helix</keyword>
<keyword evidence="4 5" id="KW-0472">Membrane</keyword>
<dbReference type="InterPro" id="IPR000175">
    <property type="entry name" value="Na/ntran_symport"/>
</dbReference>
<dbReference type="GO" id="GO:0016020">
    <property type="term" value="C:membrane"/>
    <property type="evidence" value="ECO:0007669"/>
    <property type="project" value="UniProtKB-SubCell"/>
</dbReference>
<dbReference type="Proteomes" id="UP000320623">
    <property type="component" value="Unassembled WGS sequence"/>
</dbReference>
<proteinExistence type="predicted"/>
<accession>A0A0S4N7V5</accession>
<feature type="transmembrane region" description="Helical" evidence="5">
    <location>
        <begin position="391"/>
        <end position="411"/>
    </location>
</feature>
<dbReference type="Pfam" id="PF13520">
    <property type="entry name" value="AA_permease_2"/>
    <property type="match status" value="1"/>
</dbReference>
<evidence type="ECO:0000256" key="1">
    <source>
        <dbReference type="ARBA" id="ARBA00004141"/>
    </source>
</evidence>
<feature type="transmembrane region" description="Helical" evidence="5">
    <location>
        <begin position="51"/>
        <end position="73"/>
    </location>
</feature>
<feature type="transmembrane region" description="Helical" evidence="5">
    <location>
        <begin position="185"/>
        <end position="203"/>
    </location>
</feature>
<feature type="transmembrane region" description="Helical" evidence="5">
    <location>
        <begin position="223"/>
        <end position="246"/>
    </location>
</feature>
<feature type="transmembrane region" description="Helical" evidence="5">
    <location>
        <begin position="267"/>
        <end position="288"/>
    </location>
</feature>
<evidence type="ECO:0000256" key="3">
    <source>
        <dbReference type="ARBA" id="ARBA00022989"/>
    </source>
</evidence>
<dbReference type="InterPro" id="IPR050598">
    <property type="entry name" value="AminoAcid_Transporter"/>
</dbReference>
<evidence type="ECO:0000313" key="7">
    <source>
        <dbReference type="Proteomes" id="UP000320623"/>
    </source>
</evidence>
<reference evidence="7" key="1">
    <citation type="submission" date="2015-11" db="EMBL/GenBank/DDBJ databases">
        <authorList>
            <person name="Varghese N."/>
        </authorList>
    </citation>
    <scope>NUCLEOTIDE SEQUENCE [LARGE SCALE GENOMIC DNA]</scope>
</reference>